<organism evidence="1">
    <name type="scientific">Cacopsylla melanoneura</name>
    <dbReference type="NCBI Taxonomy" id="428564"/>
    <lineage>
        <taxon>Eukaryota</taxon>
        <taxon>Metazoa</taxon>
        <taxon>Ecdysozoa</taxon>
        <taxon>Arthropoda</taxon>
        <taxon>Hexapoda</taxon>
        <taxon>Insecta</taxon>
        <taxon>Pterygota</taxon>
        <taxon>Neoptera</taxon>
        <taxon>Paraneoptera</taxon>
        <taxon>Hemiptera</taxon>
        <taxon>Sternorrhyncha</taxon>
        <taxon>Psylloidea</taxon>
        <taxon>Psyllidae</taxon>
        <taxon>Psyllinae</taxon>
        <taxon>Cacopsylla</taxon>
    </lineage>
</organism>
<accession>A0A8D9BQL5</accession>
<sequence>MFANRKRIECSPQPSLLELYFFCCCTNIQENKLIFFQAQVCSTLESSTHPSFIFTFNSFKPFFSLLLSSSTPPSPPTFLPSSSDNTQILAVNTANKGTIYTREH</sequence>
<dbReference type="AlphaFoldDB" id="A0A8D9BQL5"/>
<proteinExistence type="predicted"/>
<dbReference type="EMBL" id="HBUF01650574">
    <property type="protein sequence ID" value="CAG6786847.1"/>
    <property type="molecule type" value="Transcribed_RNA"/>
</dbReference>
<evidence type="ECO:0000313" key="1">
    <source>
        <dbReference type="EMBL" id="CAG6786847.1"/>
    </source>
</evidence>
<reference evidence="1" key="1">
    <citation type="submission" date="2021-05" db="EMBL/GenBank/DDBJ databases">
        <authorList>
            <person name="Alioto T."/>
            <person name="Alioto T."/>
            <person name="Gomez Garrido J."/>
        </authorList>
    </citation>
    <scope>NUCLEOTIDE SEQUENCE</scope>
</reference>
<protein>
    <submittedName>
        <fullName evidence="1">Uncharacterized protein</fullName>
    </submittedName>
</protein>
<name>A0A8D9BQL5_9HEMI</name>